<keyword evidence="4" id="KW-1185">Reference proteome</keyword>
<dbReference type="PROSITE" id="PS50994">
    <property type="entry name" value="INTEGRASE"/>
    <property type="match status" value="1"/>
</dbReference>
<dbReference type="InterPro" id="IPR001584">
    <property type="entry name" value="Integrase_cat-core"/>
</dbReference>
<dbReference type="PANTHER" id="PTHR11439">
    <property type="entry name" value="GAG-POL-RELATED RETROTRANSPOSON"/>
    <property type="match status" value="1"/>
</dbReference>
<proteinExistence type="predicted"/>
<dbReference type="SUPFAM" id="SSF56672">
    <property type="entry name" value="DNA/RNA polymerases"/>
    <property type="match status" value="1"/>
</dbReference>
<dbReference type="GO" id="GO:0003676">
    <property type="term" value="F:nucleic acid binding"/>
    <property type="evidence" value="ECO:0007669"/>
    <property type="project" value="InterPro"/>
</dbReference>
<accession>A0A9W6UA60</accession>
<comment type="caution">
    <text evidence="3">The sequence shown here is derived from an EMBL/GenBank/DDBJ whole genome shotgun (WGS) entry which is preliminary data.</text>
</comment>
<feature type="compositionally biased region" description="Low complexity" evidence="1">
    <location>
        <begin position="302"/>
        <end position="317"/>
    </location>
</feature>
<evidence type="ECO:0000313" key="3">
    <source>
        <dbReference type="EMBL" id="GMF29014.1"/>
    </source>
</evidence>
<dbReference type="PANTHER" id="PTHR11439:SF483">
    <property type="entry name" value="PEPTIDE SYNTHASE GLIP-LIKE, PUTATIVE (AFU_ORTHOLOGUE AFUA_3G12920)-RELATED"/>
    <property type="match status" value="1"/>
</dbReference>
<dbReference type="InterPro" id="IPR013103">
    <property type="entry name" value="RVT_2"/>
</dbReference>
<dbReference type="Proteomes" id="UP001165121">
    <property type="component" value="Unassembled WGS sequence"/>
</dbReference>
<dbReference type="InterPro" id="IPR057670">
    <property type="entry name" value="SH3_retrovirus"/>
</dbReference>
<dbReference type="Pfam" id="PF25597">
    <property type="entry name" value="SH3_retrovirus"/>
    <property type="match status" value="1"/>
</dbReference>
<dbReference type="InterPro" id="IPR043502">
    <property type="entry name" value="DNA/RNA_pol_sf"/>
</dbReference>
<dbReference type="Gene3D" id="3.30.420.10">
    <property type="entry name" value="Ribonuclease H-like superfamily/Ribonuclease H"/>
    <property type="match status" value="1"/>
</dbReference>
<feature type="compositionally biased region" description="Basic residues" evidence="1">
    <location>
        <begin position="318"/>
        <end position="329"/>
    </location>
</feature>
<feature type="domain" description="Integrase catalytic" evidence="2">
    <location>
        <begin position="1"/>
        <end position="125"/>
    </location>
</feature>
<dbReference type="OrthoDB" id="126286at2759"/>
<evidence type="ECO:0000256" key="1">
    <source>
        <dbReference type="SAM" id="MobiDB-lite"/>
    </source>
</evidence>
<protein>
    <submittedName>
        <fullName evidence="3">Unnamed protein product</fullName>
    </submittedName>
</protein>
<organism evidence="3 4">
    <name type="scientific">Phytophthora fragariaefolia</name>
    <dbReference type="NCBI Taxonomy" id="1490495"/>
    <lineage>
        <taxon>Eukaryota</taxon>
        <taxon>Sar</taxon>
        <taxon>Stramenopiles</taxon>
        <taxon>Oomycota</taxon>
        <taxon>Peronosporomycetes</taxon>
        <taxon>Peronosporales</taxon>
        <taxon>Peronosporaceae</taxon>
        <taxon>Phytophthora</taxon>
    </lineage>
</organism>
<dbReference type="AlphaFoldDB" id="A0A9W6UA60"/>
<feature type="compositionally biased region" description="Low complexity" evidence="1">
    <location>
        <begin position="282"/>
        <end position="292"/>
    </location>
</feature>
<dbReference type="EMBL" id="BSXT01000513">
    <property type="protein sequence ID" value="GMF29014.1"/>
    <property type="molecule type" value="Genomic_DNA"/>
</dbReference>
<evidence type="ECO:0000313" key="4">
    <source>
        <dbReference type="Proteomes" id="UP001165121"/>
    </source>
</evidence>
<dbReference type="CDD" id="cd09272">
    <property type="entry name" value="RNase_HI_RT_Ty1"/>
    <property type="match status" value="1"/>
</dbReference>
<dbReference type="InterPro" id="IPR036397">
    <property type="entry name" value="RNaseH_sf"/>
</dbReference>
<reference evidence="3" key="1">
    <citation type="submission" date="2023-04" db="EMBL/GenBank/DDBJ databases">
        <title>Phytophthora fragariaefolia NBRC 109709.</title>
        <authorList>
            <person name="Ichikawa N."/>
            <person name="Sato H."/>
            <person name="Tonouchi N."/>
        </authorList>
    </citation>
    <scope>NUCLEOTIDE SEQUENCE</scope>
    <source>
        <strain evidence="3">NBRC 109709</strain>
    </source>
</reference>
<sequence>MKAKGDATYYLIKLMNELRTQFKKFHVQRLHSNQGGEFASAELETYCAKEGIILQTTNGYSPQENGVVERANGVVMPRIRALQLATAMPDLLWGEALLHVVDTLNKLPTQPLGMQSSHERLYGAAPDLSVLRTWGCLAWVYIPPDSRRRKEKLKPRARLSLLLGYSNSTKGYKFLDLLTCQVITAQGGNAHFHEDFTADGDYVKQLLENNYLECMHELPSTVPIVRIKTTMDSFVGGSGGLLHSNLDLTLDDAPMRADPPVAAGAPVGVADNEVPGEPRGTSSAVRSASKSSGRIVESSNKSASSPAEQPAAASPAKRSTRKRRTRKHGKTDEKVTSGFEIQSPPVVPCVKRPRRTQKQNVRLSDYVVGHVHAVQGDIEIPTTYKQARASKYWPQWKAAMLAELQSLRGHRTWRLVPRSSAKKMKVITCRWVFAVKRDERGRVTRFKARLVIHGFKQQRGVNYSETFAPVIRFETIRAAIYYAVQRGWAVLQYDVKTAFLYGDLVEEIFMEQPPGFQEEGPEYVCRLLKSLYGLKQAPHIWNKTLHAKLVTMGFERLDSDFGLYALKKEGEVKMLLTVYVDDLLLMGTPESCKATAAALKESFELTTMGSVKYLLGVEILINRPQRQIVYSQQQYVVDVLKEYHMSTCNGCATPEAMSPSKAVQPETSEILPYRELVGSLQYLVSASRPDIAHAVRHLGKYLSNFDHTHFAEAKRVLRYLQATKDYGLVQDVSEGTSAELVIYSDADYANDPADRRSISGYVTMLDGNVISYASRKQEINAMSTCEAEYVAMSEAAKDILWLQGICEELVWSHPVPLMFGDNEGAISLSAKPGKQTKHIENKYHMVRRNVELKRMTVTHCGTEDMVTDIMTKALGAVKIARFRKMMKDCGGRDDIYFAGYCCAGAASY</sequence>
<name>A0A9W6UA60_9STRA</name>
<feature type="compositionally biased region" description="Low complexity" evidence="1">
    <location>
        <begin position="258"/>
        <end position="271"/>
    </location>
</feature>
<dbReference type="InterPro" id="IPR012337">
    <property type="entry name" value="RNaseH-like_sf"/>
</dbReference>
<dbReference type="Pfam" id="PF07727">
    <property type="entry name" value="RVT_2"/>
    <property type="match status" value="1"/>
</dbReference>
<gene>
    <name evidence="3" type="ORF">Pfra01_000612600</name>
</gene>
<dbReference type="SUPFAM" id="SSF53098">
    <property type="entry name" value="Ribonuclease H-like"/>
    <property type="match status" value="1"/>
</dbReference>
<feature type="region of interest" description="Disordered" evidence="1">
    <location>
        <begin position="257"/>
        <end position="337"/>
    </location>
</feature>
<evidence type="ECO:0000259" key="2">
    <source>
        <dbReference type="PROSITE" id="PS50994"/>
    </source>
</evidence>
<dbReference type="GO" id="GO:0015074">
    <property type="term" value="P:DNA integration"/>
    <property type="evidence" value="ECO:0007669"/>
    <property type="project" value="InterPro"/>
</dbReference>